<keyword evidence="1" id="KW-0175">Coiled coil</keyword>
<dbReference type="AlphaFoldDB" id="A0A0Q9YX86"/>
<sequence length="933" mass="106220">MIHSFVTQSHYHYIPSKIEEKCRAIERKLEPMLQKTIEELNKMSSQAIYQDLLAKITAMLADYNAKMQNIQYGKSNQSHYDVLLYDALEREAYGLLKNIFKEVQDVAKYLNISIEQPTAGEQIAQQIKDIKNKITQLKLRQQERIDESLAKTLEKKIQKLNGKISKLQRKHEKFTVQGRLKSSVNPTSYMSSLSENFQYFFTDKLDAAALDKIEQKISEINNNIDSLQQKIDTAKSTSTTLSDYHLLQKWHDKQEALSAKLNHLIEMRNSAEKLKQRSTLQKVGETIVEKVASKTHQVVTDIVSAIGSTYTMYEKIATYMRDLPLAFSELDSVIKQCAQAIKELNEEILASQGDNTEINSLYIIRNHESLQLLKTIHKELVVIKDILQQQFANKENPVLNLNSLAAEIETQINDLKQAVALKTQFKLDLGFEKLHLSYLERALDIIQRSIDSIVSPLPSDEVKNLFNEMLDSYSNNFSRVLKLASALADEDEQAIPDKLEEEVKSEPASKFDLAVSFYKDEMIKEYGLNVQKHVEVSKHAKKFAKDIGKAVAGSSSFVLFGEEGDIKLQKILDSSQTYHPLNSRAKAKADGIYEAMDISEKLLVETASVAGAHLSNSAIDYAALTFASAAVVATGTSLLPAVIGLGVSFVAKGAVGYLKSNVEDVIKDSIKSVYISLRYCGINEHNFAIQKINQQLDKVRMAMLNLNNTSFSAVEKEIRLTYLIEQVLMLEQKVLDVSMSESYKNIKEIRGGMKKIDNQIVAINQMHISESERTKQLQMHHLQKDKLLEQQNEKLNFIRLMKSQKKIKEIEMIITNCQRRIMVTDYTTASTEQKQMTVNFNRAMINQLSQHKQNEFNDYQQILYLCMQNQVVPNLSKEASASHSTLEQDSSTRKRKAALTSAYQRSNDEPIAKKHQTNREVQEELKNERTLKK</sequence>
<feature type="coiled-coil region" evidence="1">
    <location>
        <begin position="120"/>
        <end position="177"/>
    </location>
</feature>
<feature type="compositionally biased region" description="Polar residues" evidence="2">
    <location>
        <begin position="878"/>
        <end position="889"/>
    </location>
</feature>
<proteinExistence type="predicted"/>
<reference evidence="4" key="2">
    <citation type="journal article" date="2016" name="Genome Announc.">
        <title>Draft Genome Sequences of Two Novel Amoeba-Resistant Intranuclear Bacteria, 'Candidatus Berkiella cookevillensis' and 'Candidatus Berkiella aquae'.</title>
        <authorList>
            <person name="Mehari Y.T."/>
            <person name="Arivett B.A."/>
            <person name="Farone A.L."/>
            <person name="Gunderson J.H."/>
            <person name="Farone M.B."/>
        </authorList>
    </citation>
    <scope>NUCLEOTIDE SEQUENCE</scope>
    <source>
        <strain evidence="4">HT99</strain>
    </source>
</reference>
<evidence type="ECO:0000313" key="3">
    <source>
        <dbReference type="EMBL" id="KRG21588.1"/>
    </source>
</evidence>
<evidence type="ECO:0000313" key="4">
    <source>
        <dbReference type="EMBL" id="MCS5711518.1"/>
    </source>
</evidence>
<gene>
    <name evidence="4" type="ORF">HT99x_008725</name>
    <name evidence="3" type="ORF">HT99x_01341</name>
</gene>
<evidence type="ECO:0000256" key="1">
    <source>
        <dbReference type="SAM" id="Coils"/>
    </source>
</evidence>
<keyword evidence="5" id="KW-1185">Reference proteome</keyword>
<feature type="compositionally biased region" description="Basic and acidic residues" evidence="2">
    <location>
        <begin position="906"/>
        <end position="933"/>
    </location>
</feature>
<name>A0A0Q9YX86_9GAMM</name>
<evidence type="ECO:0000256" key="2">
    <source>
        <dbReference type="SAM" id="MobiDB-lite"/>
    </source>
</evidence>
<comment type="caution">
    <text evidence="3">The sequence shown here is derived from an EMBL/GenBank/DDBJ whole genome shotgun (WGS) entry which is preliminary data.</text>
</comment>
<feature type="region of interest" description="Disordered" evidence="2">
    <location>
        <begin position="878"/>
        <end position="933"/>
    </location>
</feature>
<organism evidence="3">
    <name type="scientific">Candidatus Berkiella aquae</name>
    <dbReference type="NCBI Taxonomy" id="295108"/>
    <lineage>
        <taxon>Bacteria</taxon>
        <taxon>Pseudomonadati</taxon>
        <taxon>Pseudomonadota</taxon>
        <taxon>Gammaproteobacteria</taxon>
        <taxon>Candidatus Berkiellales</taxon>
        <taxon>Candidatus Berkiellaceae</taxon>
        <taxon>Candidatus Berkiella</taxon>
    </lineage>
</organism>
<dbReference type="EMBL" id="LKAJ01000004">
    <property type="protein sequence ID" value="KRG21588.1"/>
    <property type="molecule type" value="Genomic_DNA"/>
</dbReference>
<evidence type="ECO:0000313" key="5">
    <source>
        <dbReference type="Proteomes" id="UP000051497"/>
    </source>
</evidence>
<dbReference type="RefSeq" id="WP_075065969.1">
    <property type="nucleotide sequence ID" value="NZ_LKAJ02000001.1"/>
</dbReference>
<reference evidence="3" key="1">
    <citation type="submission" date="2015-09" db="EMBL/GenBank/DDBJ databases">
        <title>Draft Genome Sequences of Two Novel Amoeba-resistant Intranuclear Bacteria, Candidatus Berkiella cookevillensis and Candidatus Berkiella aquae.</title>
        <authorList>
            <person name="Mehari Y.T."/>
            <person name="Arivett B.A."/>
            <person name="Farone A.L."/>
            <person name="Gunderson J.H."/>
            <person name="Farone M.B."/>
        </authorList>
    </citation>
    <scope>NUCLEOTIDE SEQUENCE [LARGE SCALE GENOMIC DNA]</scope>
    <source>
        <strain evidence="3">HT99</strain>
    </source>
</reference>
<reference evidence="4" key="3">
    <citation type="submission" date="2021-06" db="EMBL/GenBank/DDBJ databases">
        <title>Genomic Description and Analysis of Intracellular Bacteria, Candidatus Berkiella cookevillensis and Candidatus Berkiella aquae.</title>
        <authorList>
            <person name="Kidane D.T."/>
            <person name="Mehari Y.T."/>
            <person name="Rice F.C."/>
            <person name="Arivett B.A."/>
            <person name="Farone A.L."/>
            <person name="Berk S.G."/>
            <person name="Farone M.B."/>
        </authorList>
    </citation>
    <scope>NUCLEOTIDE SEQUENCE</scope>
    <source>
        <strain evidence="4">HT99</strain>
    </source>
</reference>
<feature type="coiled-coil region" evidence="1">
    <location>
        <begin position="210"/>
        <end position="237"/>
    </location>
</feature>
<dbReference type="EMBL" id="LKAJ02000001">
    <property type="protein sequence ID" value="MCS5711518.1"/>
    <property type="molecule type" value="Genomic_DNA"/>
</dbReference>
<accession>A0A0Q9YX86</accession>
<protein>
    <submittedName>
        <fullName evidence="3">Uncharacterized protein</fullName>
    </submittedName>
</protein>
<dbReference type="Proteomes" id="UP000051497">
    <property type="component" value="Unassembled WGS sequence"/>
</dbReference>